<dbReference type="AlphaFoldDB" id="A0AAW0AA20"/>
<feature type="region of interest" description="Disordered" evidence="1">
    <location>
        <begin position="24"/>
        <end position="69"/>
    </location>
</feature>
<sequence length="171" mass="18016">MNFPSPYAAIPQYLTVPPVGLPTAQPVLSSTAQGLPPAPSTAPKVKENKEAASSAPKEAVAPAPKDKTAGFPAPLIALLRTDGPFLANEVFSVAPTSALQAIPEDPPRQGVVRRLPRPFRRRLQSIVRCLSLSHVAPPHKLILTFDVFSSLADFAVAGVGQGARKMYGHPG</sequence>
<evidence type="ECO:0000256" key="1">
    <source>
        <dbReference type="SAM" id="MobiDB-lite"/>
    </source>
</evidence>
<comment type="caution">
    <text evidence="2">The sequence shown here is derived from an EMBL/GenBank/DDBJ whole genome shotgun (WGS) entry which is preliminary data.</text>
</comment>
<reference evidence="2 3" key="1">
    <citation type="journal article" date="2024" name="J Genomics">
        <title>Draft genome sequencing and assembly of Favolaschia claudopus CIRM-BRFM 2984 isolated from oak limbs.</title>
        <authorList>
            <person name="Navarro D."/>
            <person name="Drula E."/>
            <person name="Chaduli D."/>
            <person name="Cazenave R."/>
            <person name="Ahrendt S."/>
            <person name="Wang J."/>
            <person name="Lipzen A."/>
            <person name="Daum C."/>
            <person name="Barry K."/>
            <person name="Grigoriev I.V."/>
            <person name="Favel A."/>
            <person name="Rosso M.N."/>
            <person name="Martin F."/>
        </authorList>
    </citation>
    <scope>NUCLEOTIDE SEQUENCE [LARGE SCALE GENOMIC DNA]</scope>
    <source>
        <strain evidence="2 3">CIRM-BRFM 2984</strain>
    </source>
</reference>
<proteinExistence type="predicted"/>
<accession>A0AAW0AA20</accession>
<name>A0AAW0AA20_9AGAR</name>
<dbReference type="Proteomes" id="UP001362999">
    <property type="component" value="Unassembled WGS sequence"/>
</dbReference>
<protein>
    <submittedName>
        <fullName evidence="2">Uncharacterized protein</fullName>
    </submittedName>
</protein>
<evidence type="ECO:0000313" key="2">
    <source>
        <dbReference type="EMBL" id="KAK7006054.1"/>
    </source>
</evidence>
<gene>
    <name evidence="2" type="ORF">R3P38DRAFT_3214987</name>
</gene>
<organism evidence="2 3">
    <name type="scientific">Favolaschia claudopus</name>
    <dbReference type="NCBI Taxonomy" id="2862362"/>
    <lineage>
        <taxon>Eukaryota</taxon>
        <taxon>Fungi</taxon>
        <taxon>Dikarya</taxon>
        <taxon>Basidiomycota</taxon>
        <taxon>Agaricomycotina</taxon>
        <taxon>Agaricomycetes</taxon>
        <taxon>Agaricomycetidae</taxon>
        <taxon>Agaricales</taxon>
        <taxon>Marasmiineae</taxon>
        <taxon>Mycenaceae</taxon>
        <taxon>Favolaschia</taxon>
    </lineage>
</organism>
<evidence type="ECO:0000313" key="3">
    <source>
        <dbReference type="Proteomes" id="UP001362999"/>
    </source>
</evidence>
<dbReference type="EMBL" id="JAWWNJ010000077">
    <property type="protein sequence ID" value="KAK7006054.1"/>
    <property type="molecule type" value="Genomic_DNA"/>
</dbReference>
<keyword evidence="3" id="KW-1185">Reference proteome</keyword>